<dbReference type="InterPro" id="IPR003034">
    <property type="entry name" value="SAP_dom"/>
</dbReference>
<dbReference type="PRINTS" id="PR00853">
    <property type="entry name" value="XPGRADSUPER"/>
</dbReference>
<dbReference type="Proteomes" id="UP001437256">
    <property type="component" value="Unassembled WGS sequence"/>
</dbReference>
<feature type="domain" description="XPG-I" evidence="1">
    <location>
        <begin position="352"/>
        <end position="426"/>
    </location>
</feature>
<reference evidence="2 3" key="1">
    <citation type="submission" date="2024-05" db="EMBL/GenBank/DDBJ databases">
        <title>A draft genome resource for the thread blight pathogen Marasmius tenuissimus strain MS-2.</title>
        <authorList>
            <person name="Yulfo-Soto G.E."/>
            <person name="Baruah I.K."/>
            <person name="Amoako-Attah I."/>
            <person name="Bukari Y."/>
            <person name="Meinhardt L.W."/>
            <person name="Bailey B.A."/>
            <person name="Cohen S.P."/>
        </authorList>
    </citation>
    <scope>NUCLEOTIDE SEQUENCE [LARGE SCALE GENOMIC DNA]</scope>
    <source>
        <strain evidence="2 3">MS-2</strain>
    </source>
</reference>
<evidence type="ECO:0000313" key="3">
    <source>
        <dbReference type="Proteomes" id="UP001437256"/>
    </source>
</evidence>
<dbReference type="Gene3D" id="3.40.50.1010">
    <property type="entry name" value="5'-nuclease"/>
    <property type="match status" value="1"/>
</dbReference>
<protein>
    <recommendedName>
        <fullName evidence="1">XPG-I domain-containing protein</fullName>
    </recommendedName>
</protein>
<name>A0ABR2ZBU9_9AGAR</name>
<keyword evidence="3" id="KW-1185">Reference proteome</keyword>
<sequence>MYEIPAAVCSSIQDDGPELAFPLGRNGAIEMVKLSGKSYAELKNLCRSCKLSQKGTKDEMKARLSAFSADRESWSLFQPGAHRSHKGSCSVSAASKSFKKQRAKIIKEVDPDPVVSLQPSAATTDILEPASRLEKPTYLTLRDGTRLEFLQSEVPDPGFISFAADIDRLGRTWTESYSGFREDECHLKISGRGIALEHWPAVYKLSTKTPGGGSDKRWEGLKKLWNKWRWIGIRYTESTPDDFWDEFSTEARTLSLLDWAIQERIRRRGQLPVLGVDANNLIDSVVAAASKRERFHTDGIVGALLGSILSYTEVPAIVLFVFDEQGNDTTKSGKKPINKPIAIHNTARRLIQSLGGHILNGPCEADIQLSALARQGLIDAVILNDSDMLVHGVSQVLRYNKNKSRSTRRLFFDAYNTEDIKKHLEVTQDGLLLVAVLCGSSYADGVKGCGMKVALELARCGFGEIMTARYQSAHSPSSVNLHSWKKGLKFEPETNTSGKLSSQHPALASRISQFDPLTALHGYPARDKLPKYTRVDMLQSPTSAAIQAYSFIRDGPSFDQLDIKPKWTDSYTLVPKEVFLPAVRDFCTTYLHWSGDDTVCYLNKKLWAGVIMQMLLSPFLRYDARDTGNPMPTVIHTPWHRVQLLSFPKQHKEQKYRHSEVKYIQITFGIVNFAE</sequence>
<dbReference type="SMART" id="SM00484">
    <property type="entry name" value="XPGI"/>
    <property type="match status" value="1"/>
</dbReference>
<evidence type="ECO:0000259" key="1">
    <source>
        <dbReference type="SMART" id="SM00484"/>
    </source>
</evidence>
<dbReference type="Pfam" id="PF02037">
    <property type="entry name" value="SAP"/>
    <property type="match status" value="1"/>
</dbReference>
<dbReference type="InterPro" id="IPR036279">
    <property type="entry name" value="5-3_exonuclease_C_sf"/>
</dbReference>
<dbReference type="InterPro" id="IPR006084">
    <property type="entry name" value="XPG/Rad2"/>
</dbReference>
<dbReference type="SUPFAM" id="SSF47807">
    <property type="entry name" value="5' to 3' exonuclease, C-terminal subdomain"/>
    <property type="match status" value="1"/>
</dbReference>
<dbReference type="EMBL" id="JBBXMP010000399">
    <property type="protein sequence ID" value="KAL0057957.1"/>
    <property type="molecule type" value="Genomic_DNA"/>
</dbReference>
<accession>A0ABR2ZBU9</accession>
<dbReference type="SUPFAM" id="SSF88723">
    <property type="entry name" value="PIN domain-like"/>
    <property type="match status" value="1"/>
</dbReference>
<dbReference type="InterPro" id="IPR029060">
    <property type="entry name" value="PIN-like_dom_sf"/>
</dbReference>
<dbReference type="InterPro" id="IPR006086">
    <property type="entry name" value="XPG-I_dom"/>
</dbReference>
<comment type="caution">
    <text evidence="2">The sequence shown here is derived from an EMBL/GenBank/DDBJ whole genome shotgun (WGS) entry which is preliminary data.</text>
</comment>
<dbReference type="PANTHER" id="PTHR11081">
    <property type="entry name" value="FLAP ENDONUCLEASE FAMILY MEMBER"/>
    <property type="match status" value="1"/>
</dbReference>
<gene>
    <name evidence="2" type="ORF">AAF712_015385</name>
</gene>
<organism evidence="2 3">
    <name type="scientific">Marasmius tenuissimus</name>
    <dbReference type="NCBI Taxonomy" id="585030"/>
    <lineage>
        <taxon>Eukaryota</taxon>
        <taxon>Fungi</taxon>
        <taxon>Dikarya</taxon>
        <taxon>Basidiomycota</taxon>
        <taxon>Agaricomycotina</taxon>
        <taxon>Agaricomycetes</taxon>
        <taxon>Agaricomycetidae</taxon>
        <taxon>Agaricales</taxon>
        <taxon>Marasmiineae</taxon>
        <taxon>Marasmiaceae</taxon>
        <taxon>Marasmius</taxon>
    </lineage>
</organism>
<dbReference type="Pfam" id="PF00867">
    <property type="entry name" value="XPG_I"/>
    <property type="match status" value="1"/>
</dbReference>
<dbReference type="PANTHER" id="PTHR11081:SF59">
    <property type="entry name" value="FI23547P1"/>
    <property type="match status" value="1"/>
</dbReference>
<proteinExistence type="predicted"/>
<evidence type="ECO:0000313" key="2">
    <source>
        <dbReference type="EMBL" id="KAL0057957.1"/>
    </source>
</evidence>